<evidence type="ECO:0000256" key="1">
    <source>
        <dbReference type="ARBA" id="ARBA00004442"/>
    </source>
</evidence>
<dbReference type="SUPFAM" id="SSF56954">
    <property type="entry name" value="Outer membrane efflux proteins (OEP)"/>
    <property type="match status" value="1"/>
</dbReference>
<sequence length="480" mass="50809">MQGLHGTGGWIRGARRVALAGLAVLALGAPPLSAQSLTDTLVAAYRNSNLLDQNRATLRAADEDVAQAVASLRPVVNFVARSQAQFNQDSLRGDSSQLSASLNLSATVTLYDFGRGQLGVQAAREQVLAVRSALVGLEQQVLLNAIAAFMDVRSATDTVALRESNVRLITQELRAAQERFEVGEVTRTDVAIAEARLAGARSLLAAAQGDLQIAREAYRFATGTAPSQLRQPPALPATARNLDAAQQVARVTHPSIRQAQHEVAAADLNAERAAAQRLGSVTGSASAGFGTSRSLDAAPQGVQRSGTNQSASLGLEYSRPIYSGGALSSQNRQAIARRDAARSNLHQTVAQVLQNVAQAWSRMEVASARIDASERQIRAAQTAYDGVREEAALGARTTLDVLNAEQELLDARAALVSEQAQLQVAAYSVLEAMGLLTVDHLNLGIPTYDPEAYFNAVQNAPARSAQGEALDRVLQSLGRQ</sequence>
<evidence type="ECO:0000256" key="8">
    <source>
        <dbReference type="SAM" id="Coils"/>
    </source>
</evidence>
<evidence type="ECO:0000256" key="2">
    <source>
        <dbReference type="ARBA" id="ARBA00007613"/>
    </source>
</evidence>
<comment type="subcellular location">
    <subcellularLocation>
        <location evidence="1">Cell outer membrane</location>
    </subcellularLocation>
</comment>
<dbReference type="PANTHER" id="PTHR30026">
    <property type="entry name" value="OUTER MEMBRANE PROTEIN TOLC"/>
    <property type="match status" value="1"/>
</dbReference>
<keyword evidence="7" id="KW-0998">Cell outer membrane</keyword>
<comment type="caution">
    <text evidence="9">The sequence shown here is derived from an EMBL/GenBank/DDBJ whole genome shotgun (WGS) entry which is preliminary data.</text>
</comment>
<dbReference type="AlphaFoldDB" id="A0A7Z0KZ96"/>
<feature type="coiled-coil region" evidence="8">
    <location>
        <begin position="363"/>
        <end position="421"/>
    </location>
</feature>
<evidence type="ECO:0000256" key="4">
    <source>
        <dbReference type="ARBA" id="ARBA00022452"/>
    </source>
</evidence>
<dbReference type="Proteomes" id="UP000529417">
    <property type="component" value="Unassembled WGS sequence"/>
</dbReference>
<evidence type="ECO:0000313" key="10">
    <source>
        <dbReference type="Proteomes" id="UP000529417"/>
    </source>
</evidence>
<keyword evidence="5" id="KW-0812">Transmembrane</keyword>
<evidence type="ECO:0000256" key="5">
    <source>
        <dbReference type="ARBA" id="ARBA00022692"/>
    </source>
</evidence>
<dbReference type="RefSeq" id="WP_179904894.1">
    <property type="nucleotide sequence ID" value="NZ_JACBXS010000006.1"/>
</dbReference>
<keyword evidence="10" id="KW-1185">Reference proteome</keyword>
<dbReference type="GO" id="GO:0009279">
    <property type="term" value="C:cell outer membrane"/>
    <property type="evidence" value="ECO:0007669"/>
    <property type="project" value="UniProtKB-SubCell"/>
</dbReference>
<evidence type="ECO:0000313" key="9">
    <source>
        <dbReference type="EMBL" id="NYS24188.1"/>
    </source>
</evidence>
<organism evidence="9 10">
    <name type="scientific">Rhabdonatronobacter sediminivivens</name>
    <dbReference type="NCBI Taxonomy" id="2743469"/>
    <lineage>
        <taxon>Bacteria</taxon>
        <taxon>Pseudomonadati</taxon>
        <taxon>Pseudomonadota</taxon>
        <taxon>Alphaproteobacteria</taxon>
        <taxon>Rhodobacterales</taxon>
        <taxon>Paracoccaceae</taxon>
        <taxon>Rhabdonatronobacter</taxon>
    </lineage>
</organism>
<accession>A0A7Z0KZ96</accession>
<dbReference type="InterPro" id="IPR010130">
    <property type="entry name" value="T1SS_OMP_TolC"/>
</dbReference>
<dbReference type="InterPro" id="IPR051906">
    <property type="entry name" value="TolC-like"/>
</dbReference>
<dbReference type="NCBIfam" id="TIGR01844">
    <property type="entry name" value="type_I_sec_TolC"/>
    <property type="match status" value="1"/>
</dbReference>
<dbReference type="Pfam" id="PF02321">
    <property type="entry name" value="OEP"/>
    <property type="match status" value="2"/>
</dbReference>
<keyword evidence="4" id="KW-1134">Transmembrane beta strand</keyword>
<protein>
    <submittedName>
        <fullName evidence="9">TolC family outer membrane protein</fullName>
    </submittedName>
</protein>
<dbReference type="InterPro" id="IPR003423">
    <property type="entry name" value="OMP_efflux"/>
</dbReference>
<dbReference type="GO" id="GO:0015562">
    <property type="term" value="F:efflux transmembrane transporter activity"/>
    <property type="evidence" value="ECO:0007669"/>
    <property type="project" value="InterPro"/>
</dbReference>
<dbReference type="EMBL" id="JACBXS010000006">
    <property type="protein sequence ID" value="NYS24188.1"/>
    <property type="molecule type" value="Genomic_DNA"/>
</dbReference>
<name>A0A7Z0KZ96_9RHOB</name>
<evidence type="ECO:0000256" key="7">
    <source>
        <dbReference type="ARBA" id="ARBA00023237"/>
    </source>
</evidence>
<comment type="similarity">
    <text evidence="2">Belongs to the outer membrane factor (OMF) (TC 1.B.17) family.</text>
</comment>
<dbReference type="Gene3D" id="1.20.1600.10">
    <property type="entry name" value="Outer membrane efflux proteins (OEP)"/>
    <property type="match status" value="1"/>
</dbReference>
<dbReference type="GO" id="GO:0015288">
    <property type="term" value="F:porin activity"/>
    <property type="evidence" value="ECO:0007669"/>
    <property type="project" value="TreeGrafter"/>
</dbReference>
<keyword evidence="6" id="KW-0472">Membrane</keyword>
<dbReference type="PANTHER" id="PTHR30026:SF22">
    <property type="entry name" value="OUTER MEMBRANE EFFLUX PROTEIN"/>
    <property type="match status" value="1"/>
</dbReference>
<proteinExistence type="inferred from homology"/>
<keyword evidence="3" id="KW-0813">Transport</keyword>
<gene>
    <name evidence="9" type="ORF">HUK65_04215</name>
</gene>
<dbReference type="GO" id="GO:1990281">
    <property type="term" value="C:efflux pump complex"/>
    <property type="evidence" value="ECO:0007669"/>
    <property type="project" value="TreeGrafter"/>
</dbReference>
<keyword evidence="8" id="KW-0175">Coiled coil</keyword>
<reference evidence="9 10" key="1">
    <citation type="journal article" date="2000" name="Arch. Microbiol.">
        <title>Rhodobaca bogoriensis gen. nov. and sp. nov., an alkaliphilic purple nonsulfur bacterium from African Rift Valley soda lakes.</title>
        <authorList>
            <person name="Milford A.D."/>
            <person name="Achenbach L.A."/>
            <person name="Jung D.O."/>
            <person name="Madigan M.T."/>
        </authorList>
    </citation>
    <scope>NUCLEOTIDE SEQUENCE [LARGE SCALE GENOMIC DNA]</scope>
    <source>
        <strain evidence="9 10">2376</strain>
    </source>
</reference>
<evidence type="ECO:0000256" key="3">
    <source>
        <dbReference type="ARBA" id="ARBA00022448"/>
    </source>
</evidence>
<evidence type="ECO:0000256" key="6">
    <source>
        <dbReference type="ARBA" id="ARBA00023136"/>
    </source>
</evidence>